<evidence type="ECO:0000256" key="2">
    <source>
        <dbReference type="SAM" id="Phobius"/>
    </source>
</evidence>
<keyword evidence="2" id="KW-0472">Membrane</keyword>
<dbReference type="Proteomes" id="UP000036908">
    <property type="component" value="Unassembled WGS sequence"/>
</dbReference>
<gene>
    <name evidence="3" type="ORF">OB69_13865</name>
</gene>
<sequence>MEFDSGNLLYIAFAILYFVFTARKKDQKKNAGESSSAPERRGDTVGPVPSNQQPTFEELLEQFTGQRKVKEEPKPFIAEEPTTRVIEEVKPAQSRKSIYSEANKIYGTKKRTESPVVVFHEPEEEDVERTDYAALIGDTDGARKAFVMGEIFNRKY</sequence>
<accession>A0A0L8AI88</accession>
<dbReference type="EMBL" id="JSVA01000016">
    <property type="protein sequence ID" value="KOF02108.1"/>
    <property type="molecule type" value="Genomic_DNA"/>
</dbReference>
<feature type="region of interest" description="Disordered" evidence="1">
    <location>
        <begin position="28"/>
        <end position="54"/>
    </location>
</feature>
<comment type="caution">
    <text evidence="3">The sequence shown here is derived from an EMBL/GenBank/DDBJ whole genome shotgun (WGS) entry which is preliminary data.</text>
</comment>
<protein>
    <submittedName>
        <fullName evidence="3">Uncharacterized protein</fullName>
    </submittedName>
</protein>
<dbReference type="PATRIC" id="fig|1566026.4.peg.1082"/>
<dbReference type="RefSeq" id="WP_053224335.1">
    <property type="nucleotide sequence ID" value="NZ_JSVA01000016.1"/>
</dbReference>
<keyword evidence="2" id="KW-0812">Transmembrane</keyword>
<dbReference type="OrthoDB" id="982539at2"/>
<proteinExistence type="predicted"/>
<evidence type="ECO:0000313" key="3">
    <source>
        <dbReference type="EMBL" id="KOF02108.1"/>
    </source>
</evidence>
<reference evidence="4" key="1">
    <citation type="submission" date="2014-11" db="EMBL/GenBank/DDBJ databases">
        <title>Genome sequencing of Roseivirga sp. D-25.</title>
        <authorList>
            <person name="Selvaratnam C."/>
            <person name="Thevarajoo S."/>
            <person name="Goh K.M."/>
            <person name="Eee R."/>
            <person name="Chan K.-G."/>
            <person name="Chong C.S."/>
        </authorList>
    </citation>
    <scope>NUCLEOTIDE SEQUENCE [LARGE SCALE GENOMIC DNA]</scope>
    <source>
        <strain evidence="4">D-25</strain>
    </source>
</reference>
<keyword evidence="4" id="KW-1185">Reference proteome</keyword>
<feature type="transmembrane region" description="Helical" evidence="2">
    <location>
        <begin position="6"/>
        <end position="22"/>
    </location>
</feature>
<evidence type="ECO:0000313" key="4">
    <source>
        <dbReference type="Proteomes" id="UP000036908"/>
    </source>
</evidence>
<evidence type="ECO:0000256" key="1">
    <source>
        <dbReference type="SAM" id="MobiDB-lite"/>
    </source>
</evidence>
<keyword evidence="2" id="KW-1133">Transmembrane helix</keyword>
<organism evidence="3 4">
    <name type="scientific">Roseivirga seohaensis subsp. aquiponti</name>
    <dbReference type="NCBI Taxonomy" id="1566026"/>
    <lineage>
        <taxon>Bacteria</taxon>
        <taxon>Pseudomonadati</taxon>
        <taxon>Bacteroidota</taxon>
        <taxon>Cytophagia</taxon>
        <taxon>Cytophagales</taxon>
        <taxon>Roseivirgaceae</taxon>
        <taxon>Roseivirga</taxon>
    </lineage>
</organism>
<name>A0A0L8AI88_9BACT</name>
<dbReference type="AlphaFoldDB" id="A0A0L8AI88"/>